<dbReference type="EMBL" id="WIXE01005472">
    <property type="protein sequence ID" value="KAK5982165.1"/>
    <property type="molecule type" value="Genomic_DNA"/>
</dbReference>
<reference evidence="1 2" key="1">
    <citation type="submission" date="2019-10" db="EMBL/GenBank/DDBJ databases">
        <title>Assembly and Annotation for the nematode Trichostrongylus colubriformis.</title>
        <authorList>
            <person name="Martin J."/>
        </authorList>
    </citation>
    <scope>NUCLEOTIDE SEQUENCE [LARGE SCALE GENOMIC DNA]</scope>
    <source>
        <strain evidence="1">G859</strain>
        <tissue evidence="1">Whole worm</tissue>
    </source>
</reference>
<protein>
    <submittedName>
        <fullName evidence="1">Uncharacterized protein</fullName>
    </submittedName>
</protein>
<evidence type="ECO:0000313" key="1">
    <source>
        <dbReference type="EMBL" id="KAK5982165.1"/>
    </source>
</evidence>
<feature type="non-terminal residue" evidence="1">
    <location>
        <position position="1"/>
    </location>
</feature>
<name>A0AAN8G2N8_TRICO</name>
<keyword evidence="2" id="KW-1185">Reference proteome</keyword>
<evidence type="ECO:0000313" key="2">
    <source>
        <dbReference type="Proteomes" id="UP001331761"/>
    </source>
</evidence>
<dbReference type="InterPro" id="IPR010558">
    <property type="entry name" value="Ly-6-related"/>
</dbReference>
<dbReference type="Pfam" id="PF06579">
    <property type="entry name" value="Ly-6_related"/>
    <property type="match status" value="1"/>
</dbReference>
<organism evidence="1 2">
    <name type="scientific">Trichostrongylus colubriformis</name>
    <name type="common">Black scour worm</name>
    <dbReference type="NCBI Taxonomy" id="6319"/>
    <lineage>
        <taxon>Eukaryota</taxon>
        <taxon>Metazoa</taxon>
        <taxon>Ecdysozoa</taxon>
        <taxon>Nematoda</taxon>
        <taxon>Chromadorea</taxon>
        <taxon>Rhabditida</taxon>
        <taxon>Rhabditina</taxon>
        <taxon>Rhabditomorpha</taxon>
        <taxon>Strongyloidea</taxon>
        <taxon>Trichostrongylidae</taxon>
        <taxon>Trichostrongylus</taxon>
    </lineage>
</organism>
<dbReference type="AlphaFoldDB" id="A0AAN8G2N8"/>
<accession>A0AAN8G2N8</accession>
<comment type="caution">
    <text evidence="1">The sequence shown here is derived from an EMBL/GenBank/DDBJ whole genome shotgun (WGS) entry which is preliminary data.</text>
</comment>
<dbReference type="Proteomes" id="UP001331761">
    <property type="component" value="Unassembled WGS sequence"/>
</dbReference>
<sequence>QRATVICETKCFKWQQTLNNSGSYSKMTFRGCYDKMFDLMNPTTQAIPDHNFCTMGEAQLKCLSDASVIEHSCWCNGDFCNGISRLVVTASLLTIVLAHVF</sequence>
<gene>
    <name evidence="1" type="ORF">GCK32_009880</name>
</gene>
<proteinExistence type="predicted"/>